<dbReference type="SUPFAM" id="SSF48726">
    <property type="entry name" value="Immunoglobulin"/>
    <property type="match status" value="4"/>
</dbReference>
<feature type="transmembrane region" description="Helical" evidence="2">
    <location>
        <begin position="424"/>
        <end position="446"/>
    </location>
</feature>
<dbReference type="PROSITE" id="PS50835">
    <property type="entry name" value="IG_LIKE"/>
    <property type="match status" value="3"/>
</dbReference>
<dbReference type="Proteomes" id="UP000287033">
    <property type="component" value="Unassembled WGS sequence"/>
</dbReference>
<dbReference type="InterPro" id="IPR007110">
    <property type="entry name" value="Ig-like_dom"/>
</dbReference>
<evidence type="ECO:0000313" key="5">
    <source>
        <dbReference type="Proteomes" id="UP000287033"/>
    </source>
</evidence>
<proteinExistence type="predicted"/>
<evidence type="ECO:0000259" key="3">
    <source>
        <dbReference type="PROSITE" id="PS50835"/>
    </source>
</evidence>
<dbReference type="InterPro" id="IPR013783">
    <property type="entry name" value="Ig-like_fold"/>
</dbReference>
<accession>A0A401RQQ4</accession>
<sequence length="455" mass="51944">MGSDITLSCTISRLLDTVNLHWKQRALFRKNGRDKIHLNNTVYLLVRSIRRLDVNLYTCEVQKNGTAIITENIYVNQVKYDFHDVEYTCFRSSTVHSEFHLVSNTFFWTFHDFTWTWKSDRYPNQDEQIASFPPLHLKKTYFGSRIITSSWYYMTSIQITPVLFGDAGVYTLTADSAKRKTIKLIIVKVTTEPSDAETEEDSITLTCSVSDVTESIRLVWINSIGKVVAEKTVTGHNEKEKSLHLIIQKADRVKGNWTCVLLHQNSPKVIIPYYLEITRNTVFFSENSNNFVLNGPEHAGNGPVTWEWKPHSGQQLTKQLGIFHSDVTVEPSDAVTEGDPVTLTCSVSNVTEAIRLAWINSDGKSVLEKTLTGQNGEEKSLSLIIQKADRCKWHWMCVLFDQNNPRVLIPHNLEITRRSCMDTWILAFSGYLLVKLIIAIGLITSFKMKIKQKSG</sequence>
<dbReference type="AlphaFoldDB" id="A0A401RQQ4"/>
<feature type="domain" description="Ig-like" evidence="3">
    <location>
        <begin position="1"/>
        <end position="76"/>
    </location>
</feature>
<keyword evidence="5" id="KW-1185">Reference proteome</keyword>
<reference evidence="4 5" key="1">
    <citation type="journal article" date="2018" name="Nat. Ecol. Evol.">
        <title>Shark genomes provide insights into elasmobranch evolution and the origin of vertebrates.</title>
        <authorList>
            <person name="Hara Y"/>
            <person name="Yamaguchi K"/>
            <person name="Onimaru K"/>
            <person name="Kadota M"/>
            <person name="Koyanagi M"/>
            <person name="Keeley SD"/>
            <person name="Tatsumi K"/>
            <person name="Tanaka K"/>
            <person name="Motone F"/>
            <person name="Kageyama Y"/>
            <person name="Nozu R"/>
            <person name="Adachi N"/>
            <person name="Nishimura O"/>
            <person name="Nakagawa R"/>
            <person name="Tanegashima C"/>
            <person name="Kiyatake I"/>
            <person name="Matsumoto R"/>
            <person name="Murakumo K"/>
            <person name="Nishida K"/>
            <person name="Terakita A"/>
            <person name="Kuratani S"/>
            <person name="Sato K"/>
            <person name="Hyodo S Kuraku.S."/>
        </authorList>
    </citation>
    <scope>NUCLEOTIDE SEQUENCE [LARGE SCALE GENOMIC DNA]</scope>
</reference>
<dbReference type="InterPro" id="IPR036179">
    <property type="entry name" value="Ig-like_dom_sf"/>
</dbReference>
<keyword evidence="1" id="KW-0393">Immunoglobulin domain</keyword>
<keyword evidence="2" id="KW-0472">Membrane</keyword>
<evidence type="ECO:0000256" key="1">
    <source>
        <dbReference type="ARBA" id="ARBA00023319"/>
    </source>
</evidence>
<evidence type="ECO:0000256" key="2">
    <source>
        <dbReference type="SAM" id="Phobius"/>
    </source>
</evidence>
<gene>
    <name evidence="4" type="ORF">chiPu_0019111</name>
</gene>
<dbReference type="EMBL" id="BEZZ01001832">
    <property type="protein sequence ID" value="GCC20549.1"/>
    <property type="molecule type" value="Genomic_DNA"/>
</dbReference>
<keyword evidence="2" id="KW-1133">Transmembrane helix</keyword>
<keyword evidence="2" id="KW-0812">Transmembrane</keyword>
<protein>
    <recommendedName>
        <fullName evidence="3">Ig-like domain-containing protein</fullName>
    </recommendedName>
</protein>
<dbReference type="InterPro" id="IPR013151">
    <property type="entry name" value="Immunoglobulin_dom"/>
</dbReference>
<dbReference type="PANTHER" id="PTHR11422:SF10">
    <property type="entry name" value="IG-LIKE DOMAIN-CONTAINING PROTEIN"/>
    <property type="match status" value="1"/>
</dbReference>
<dbReference type="Gene3D" id="2.60.40.10">
    <property type="entry name" value="Immunoglobulins"/>
    <property type="match status" value="2"/>
</dbReference>
<dbReference type="Pfam" id="PF00047">
    <property type="entry name" value="ig"/>
    <property type="match status" value="2"/>
</dbReference>
<feature type="domain" description="Ig-like" evidence="3">
    <location>
        <begin position="182"/>
        <end position="270"/>
    </location>
</feature>
<organism evidence="4 5">
    <name type="scientific">Chiloscyllium punctatum</name>
    <name type="common">Brownbanded bambooshark</name>
    <name type="synonym">Hemiscyllium punctatum</name>
    <dbReference type="NCBI Taxonomy" id="137246"/>
    <lineage>
        <taxon>Eukaryota</taxon>
        <taxon>Metazoa</taxon>
        <taxon>Chordata</taxon>
        <taxon>Craniata</taxon>
        <taxon>Vertebrata</taxon>
        <taxon>Chondrichthyes</taxon>
        <taxon>Elasmobranchii</taxon>
        <taxon>Galeomorphii</taxon>
        <taxon>Galeoidea</taxon>
        <taxon>Orectolobiformes</taxon>
        <taxon>Hemiscylliidae</taxon>
        <taxon>Chiloscyllium</taxon>
    </lineage>
</organism>
<evidence type="ECO:0000313" key="4">
    <source>
        <dbReference type="EMBL" id="GCC20549.1"/>
    </source>
</evidence>
<name>A0A401RQQ4_CHIPU</name>
<dbReference type="PANTHER" id="PTHR11422">
    <property type="entry name" value="T-CELL SURFACE GLYCOPROTEIN CD4"/>
    <property type="match status" value="1"/>
</dbReference>
<feature type="domain" description="Ig-like" evidence="3">
    <location>
        <begin position="310"/>
        <end position="391"/>
    </location>
</feature>
<comment type="caution">
    <text evidence="4">The sequence shown here is derived from an EMBL/GenBank/DDBJ whole genome shotgun (WGS) entry which is preliminary data.</text>
</comment>
<dbReference type="OrthoDB" id="8962236at2759"/>